<keyword evidence="3" id="KW-1185">Reference proteome</keyword>
<organism evidence="2 3">
    <name type="scientific">Bifidobacterium aquikefiri</name>
    <dbReference type="NCBI Taxonomy" id="1653207"/>
    <lineage>
        <taxon>Bacteria</taxon>
        <taxon>Bacillati</taxon>
        <taxon>Actinomycetota</taxon>
        <taxon>Actinomycetes</taxon>
        <taxon>Bifidobacteriales</taxon>
        <taxon>Bifidobacteriaceae</taxon>
        <taxon>Bifidobacterium</taxon>
    </lineage>
</organism>
<reference evidence="2 3" key="1">
    <citation type="journal article" date="2017" name="BMC Genomics">
        <title>Comparative genomic and phylogenomic analyses of the Bifidobacteriaceae family.</title>
        <authorList>
            <person name="Lugli G.A."/>
            <person name="Milani C."/>
            <person name="Turroni F."/>
            <person name="Duranti S."/>
            <person name="Mancabelli L."/>
            <person name="Mangifesta M."/>
            <person name="Ferrario C."/>
            <person name="Modesto M."/>
            <person name="Mattarelli P."/>
            <person name="Jiri K."/>
            <person name="van Sinderen D."/>
            <person name="Ventura M."/>
        </authorList>
    </citation>
    <scope>NUCLEOTIDE SEQUENCE [LARGE SCALE GENOMIC DNA]</scope>
    <source>
        <strain evidence="2 3">LMG 28769</strain>
    </source>
</reference>
<name>A0A261GBK9_9BIFI</name>
<proteinExistence type="predicted"/>
<dbReference type="AlphaFoldDB" id="A0A261GBK9"/>
<evidence type="ECO:0000313" key="3">
    <source>
        <dbReference type="Proteomes" id="UP000216451"/>
    </source>
</evidence>
<dbReference type="RefSeq" id="WP_094692139.1">
    <property type="nucleotide sequence ID" value="NZ_JBDNSV010000013.1"/>
</dbReference>
<sequence length="148" mass="16254">MKPTARVLVGAAHAGSPSLQLFQAMTGTTAERVITWFGEGITAITMPVNDPQPPVKVRRPAPALPQLQASLPEHKMQSDRTAQGGDGQREDSSRRRTAMDVRNLLHQTTQRLIQEQHSHEQQAASGSSDSSVLTHDVERNARMDTVKR</sequence>
<feature type="compositionally biased region" description="Basic and acidic residues" evidence="1">
    <location>
        <begin position="135"/>
        <end position="148"/>
    </location>
</feature>
<dbReference type="Proteomes" id="UP000216451">
    <property type="component" value="Unassembled WGS sequence"/>
</dbReference>
<feature type="compositionally biased region" description="Polar residues" evidence="1">
    <location>
        <begin position="121"/>
        <end position="133"/>
    </location>
</feature>
<dbReference type="EMBL" id="MWXA01000001">
    <property type="protein sequence ID" value="OZG68821.1"/>
    <property type="molecule type" value="Genomic_DNA"/>
</dbReference>
<gene>
    <name evidence="2" type="ORF">BAQU_0122</name>
</gene>
<accession>A0A261GBK9</accession>
<feature type="region of interest" description="Disordered" evidence="1">
    <location>
        <begin position="45"/>
        <end position="148"/>
    </location>
</feature>
<evidence type="ECO:0000313" key="2">
    <source>
        <dbReference type="EMBL" id="OZG68821.1"/>
    </source>
</evidence>
<protein>
    <submittedName>
        <fullName evidence="2">Uncharacterized protein</fullName>
    </submittedName>
</protein>
<comment type="caution">
    <text evidence="2">The sequence shown here is derived from an EMBL/GenBank/DDBJ whole genome shotgun (WGS) entry which is preliminary data.</text>
</comment>
<feature type="compositionally biased region" description="Basic and acidic residues" evidence="1">
    <location>
        <begin position="87"/>
        <end position="99"/>
    </location>
</feature>
<evidence type="ECO:0000256" key="1">
    <source>
        <dbReference type="SAM" id="MobiDB-lite"/>
    </source>
</evidence>
<dbReference type="GeneID" id="98294812"/>